<evidence type="ECO:0000313" key="5">
    <source>
        <dbReference type="EMBL" id="KKN91865.1"/>
    </source>
</evidence>
<sequence>MKEFKVDWSAAEIKQLMDRIAACRLPSAPEGTGWAMGCDPAFMAELQQYWTRQFDWQACMDTLNRYPQFVAEVDGFPVHYVHVRGESEGKRPLLLTHGWPGSYFEFWKVIDLLAFPSRHGGSKDQAFDLVVPSLPGFGFSGKPQGVMTQRQTAGLWNRLMTEVLGYERYSAQGGDWGAIVTSWLGLDHAQNVEAIHLNMLGFRSMTPPQNEAETAWQAKCDGAQRVYSGYASVQMFKPHSIILATADNPLGQTAWIIERFHDWADLRSRPFEQVFSMDELITNLAIYLMNDSFASAVRFYPGVVKDGFGILPAGTRCETPTTFAATTGDALSPAPPRSRLELVYNVTGWQELAEGGHFPALEVPQLFVDAVREWRAA</sequence>
<dbReference type="PANTHER" id="PTHR21661">
    <property type="entry name" value="EPOXIDE HYDROLASE 1-RELATED"/>
    <property type="match status" value="1"/>
</dbReference>
<dbReference type="GO" id="GO:0097176">
    <property type="term" value="P:epoxide metabolic process"/>
    <property type="evidence" value="ECO:0007669"/>
    <property type="project" value="TreeGrafter"/>
</dbReference>
<reference evidence="5" key="1">
    <citation type="journal article" date="2015" name="Nature">
        <title>Complex archaea that bridge the gap between prokaryotes and eukaryotes.</title>
        <authorList>
            <person name="Spang A."/>
            <person name="Saw J.H."/>
            <person name="Jorgensen S.L."/>
            <person name="Zaremba-Niedzwiedzka K."/>
            <person name="Martijn J."/>
            <person name="Lind A.E."/>
            <person name="van Eijk R."/>
            <person name="Schleper C."/>
            <person name="Guy L."/>
            <person name="Ettema T.J."/>
        </authorList>
    </citation>
    <scope>NUCLEOTIDE SEQUENCE</scope>
</reference>
<dbReference type="Gene3D" id="3.40.50.1820">
    <property type="entry name" value="alpha/beta hydrolase"/>
    <property type="match status" value="1"/>
</dbReference>
<dbReference type="PRINTS" id="PR00412">
    <property type="entry name" value="EPOXHYDRLASE"/>
</dbReference>
<dbReference type="InterPro" id="IPR000639">
    <property type="entry name" value="Epox_hydrolase-like"/>
</dbReference>
<dbReference type="GO" id="GO:0004301">
    <property type="term" value="F:epoxide hydrolase activity"/>
    <property type="evidence" value="ECO:0007669"/>
    <property type="project" value="TreeGrafter"/>
</dbReference>
<protein>
    <recommendedName>
        <fullName evidence="4">Epoxide hydrolase N-terminal domain-containing protein</fullName>
    </recommendedName>
</protein>
<dbReference type="PANTHER" id="PTHR21661:SF35">
    <property type="entry name" value="EPOXIDE HYDROLASE"/>
    <property type="match status" value="1"/>
</dbReference>
<comment type="caution">
    <text evidence="5">The sequence shown here is derived from an EMBL/GenBank/DDBJ whole genome shotgun (WGS) entry which is preliminary data.</text>
</comment>
<dbReference type="InterPro" id="IPR016292">
    <property type="entry name" value="Epoxide_hydrolase"/>
</dbReference>
<feature type="domain" description="Epoxide hydrolase N-terminal" evidence="4">
    <location>
        <begin position="1"/>
        <end position="106"/>
    </location>
</feature>
<keyword evidence="3" id="KW-0378">Hydrolase</keyword>
<gene>
    <name evidence="5" type="ORF">LCGC14_0213400</name>
</gene>
<proteinExistence type="inferred from homology"/>
<dbReference type="InterPro" id="IPR029058">
    <property type="entry name" value="AB_hydrolase_fold"/>
</dbReference>
<keyword evidence="2" id="KW-0058">Aromatic hydrocarbons catabolism</keyword>
<dbReference type="InterPro" id="IPR010497">
    <property type="entry name" value="Epoxide_hydro_N"/>
</dbReference>
<evidence type="ECO:0000256" key="2">
    <source>
        <dbReference type="ARBA" id="ARBA00022797"/>
    </source>
</evidence>
<evidence type="ECO:0000259" key="4">
    <source>
        <dbReference type="Pfam" id="PF06441"/>
    </source>
</evidence>
<dbReference type="EMBL" id="LAZR01000099">
    <property type="protein sequence ID" value="KKN91865.1"/>
    <property type="molecule type" value="Genomic_DNA"/>
</dbReference>
<dbReference type="PIRSF" id="PIRSF001112">
    <property type="entry name" value="Epoxide_hydrolase"/>
    <property type="match status" value="1"/>
</dbReference>
<dbReference type="AlphaFoldDB" id="A0A0F9UF87"/>
<evidence type="ECO:0000256" key="3">
    <source>
        <dbReference type="ARBA" id="ARBA00022801"/>
    </source>
</evidence>
<organism evidence="5">
    <name type="scientific">marine sediment metagenome</name>
    <dbReference type="NCBI Taxonomy" id="412755"/>
    <lineage>
        <taxon>unclassified sequences</taxon>
        <taxon>metagenomes</taxon>
        <taxon>ecological metagenomes</taxon>
    </lineage>
</organism>
<name>A0A0F9UF87_9ZZZZ</name>
<evidence type="ECO:0000256" key="1">
    <source>
        <dbReference type="ARBA" id="ARBA00010088"/>
    </source>
</evidence>
<comment type="similarity">
    <text evidence="1">Belongs to the peptidase S33 family.</text>
</comment>
<accession>A0A0F9UF87</accession>
<dbReference type="Pfam" id="PF06441">
    <property type="entry name" value="EHN"/>
    <property type="match status" value="1"/>
</dbReference>
<dbReference type="SUPFAM" id="SSF53474">
    <property type="entry name" value="alpha/beta-Hydrolases"/>
    <property type="match status" value="1"/>
</dbReference>